<dbReference type="EMBL" id="JABEVY010000509">
    <property type="protein sequence ID" value="KAF5230731.1"/>
    <property type="molecule type" value="Genomic_DNA"/>
</dbReference>
<dbReference type="AlphaFoldDB" id="A0A8H4YMI9"/>
<keyword evidence="2" id="KW-1185">Reference proteome</keyword>
<evidence type="ECO:0000313" key="1">
    <source>
        <dbReference type="EMBL" id="KAF5230731.1"/>
    </source>
</evidence>
<comment type="caution">
    <text evidence="1">The sequence shown here is derived from an EMBL/GenBank/DDBJ whole genome shotgun (WGS) entry which is preliminary data.</text>
</comment>
<name>A0A8H4YMI9_9HYPO</name>
<proteinExistence type="predicted"/>
<dbReference type="Proteomes" id="UP000573603">
    <property type="component" value="Unassembled WGS sequence"/>
</dbReference>
<protein>
    <recommendedName>
        <fullName evidence="3">Crystal protein ET79</fullName>
    </recommendedName>
</protein>
<evidence type="ECO:0008006" key="3">
    <source>
        <dbReference type="Google" id="ProtNLM"/>
    </source>
</evidence>
<sequence>MPARSTQITIENHTSEDLYDGSSSLVHGIWSEGVPGTIPKGQSGTMRAESDGIMSGDEGHVFYNSASGKLQIHFDNPYVGDNSYNASGPDHFNISSNGGDGNNCIITYTITEKLGHGHK</sequence>
<reference evidence="1 2" key="1">
    <citation type="journal article" date="2020" name="BMC Genomics">
        <title>Correction to: Identification and distribution of gene clusters required for synthesis of sphingolipid metabolism inhibitors in diverse species of the filamentous fungus Fusarium.</title>
        <authorList>
            <person name="Kim H.S."/>
            <person name="Lohmar J.M."/>
            <person name="Busman M."/>
            <person name="Brown D.W."/>
            <person name="Naumann T.A."/>
            <person name="Divon H.H."/>
            <person name="Lysoe E."/>
            <person name="Uhlig S."/>
            <person name="Proctor R.H."/>
        </authorList>
    </citation>
    <scope>NUCLEOTIDE SEQUENCE [LARGE SCALE GENOMIC DNA]</scope>
    <source>
        <strain evidence="1 2">NRRL 25214</strain>
    </source>
</reference>
<dbReference type="Gene3D" id="2.60.270.50">
    <property type="match status" value="1"/>
</dbReference>
<evidence type="ECO:0000313" key="2">
    <source>
        <dbReference type="Proteomes" id="UP000573603"/>
    </source>
</evidence>
<gene>
    <name evidence="1" type="ORF">FANTH_13723</name>
</gene>
<accession>A0A8H4YMI9</accession>
<organism evidence="1 2">
    <name type="scientific">Fusarium anthophilum</name>
    <dbReference type="NCBI Taxonomy" id="48485"/>
    <lineage>
        <taxon>Eukaryota</taxon>
        <taxon>Fungi</taxon>
        <taxon>Dikarya</taxon>
        <taxon>Ascomycota</taxon>
        <taxon>Pezizomycotina</taxon>
        <taxon>Sordariomycetes</taxon>
        <taxon>Hypocreomycetidae</taxon>
        <taxon>Hypocreales</taxon>
        <taxon>Nectriaceae</taxon>
        <taxon>Fusarium</taxon>
        <taxon>Fusarium fujikuroi species complex</taxon>
    </lineage>
</organism>